<dbReference type="Pfam" id="PF00989">
    <property type="entry name" value="PAS"/>
    <property type="match status" value="1"/>
</dbReference>
<keyword evidence="4" id="KW-0808">Transferase</keyword>
<dbReference type="SUPFAM" id="SSF55785">
    <property type="entry name" value="PYP-like sensor domain (PAS domain)"/>
    <property type="match status" value="2"/>
</dbReference>
<keyword evidence="7" id="KW-0067">ATP-binding</keyword>
<dbReference type="Proteomes" id="UP000198324">
    <property type="component" value="Unassembled WGS sequence"/>
</dbReference>
<comment type="catalytic activity">
    <reaction evidence="1">
        <text>ATP + protein L-histidine = ADP + protein N-phospho-L-histidine.</text>
        <dbReference type="EC" id="2.7.13.3"/>
    </reaction>
</comment>
<evidence type="ECO:0000313" key="15">
    <source>
        <dbReference type="Proteomes" id="UP000198324"/>
    </source>
</evidence>
<evidence type="ECO:0000259" key="12">
    <source>
        <dbReference type="PROSITE" id="PS50112"/>
    </source>
</evidence>
<dbReference type="SMART" id="SM00388">
    <property type="entry name" value="HisKA"/>
    <property type="match status" value="1"/>
</dbReference>
<dbReference type="InterPro" id="IPR003594">
    <property type="entry name" value="HATPase_dom"/>
</dbReference>
<dbReference type="InterPro" id="IPR000014">
    <property type="entry name" value="PAS"/>
</dbReference>
<dbReference type="CDD" id="cd00130">
    <property type="entry name" value="PAS"/>
    <property type="match status" value="2"/>
</dbReference>
<dbReference type="Gene3D" id="1.10.287.130">
    <property type="match status" value="1"/>
</dbReference>
<feature type="modified residue" description="4-aspartylphosphate" evidence="9">
    <location>
        <position position="553"/>
    </location>
</feature>
<dbReference type="SMART" id="SM00448">
    <property type="entry name" value="REC"/>
    <property type="match status" value="1"/>
</dbReference>
<evidence type="ECO:0000313" key="14">
    <source>
        <dbReference type="EMBL" id="SNS08714.1"/>
    </source>
</evidence>
<dbReference type="Pfam" id="PF02518">
    <property type="entry name" value="HATPase_c"/>
    <property type="match status" value="1"/>
</dbReference>
<dbReference type="SUPFAM" id="SSF52172">
    <property type="entry name" value="CheY-like"/>
    <property type="match status" value="1"/>
</dbReference>
<name>A0A239BNT4_9BACT</name>
<dbReference type="PROSITE" id="PS50110">
    <property type="entry name" value="RESPONSE_REGULATORY"/>
    <property type="match status" value="1"/>
</dbReference>
<feature type="domain" description="PAC" evidence="13">
    <location>
        <begin position="188"/>
        <end position="242"/>
    </location>
</feature>
<evidence type="ECO:0000256" key="1">
    <source>
        <dbReference type="ARBA" id="ARBA00000085"/>
    </source>
</evidence>
<proteinExistence type="predicted"/>
<dbReference type="PANTHER" id="PTHR43065">
    <property type="entry name" value="SENSOR HISTIDINE KINASE"/>
    <property type="match status" value="1"/>
</dbReference>
<dbReference type="NCBIfam" id="TIGR00229">
    <property type="entry name" value="sensory_box"/>
    <property type="match status" value="2"/>
</dbReference>
<evidence type="ECO:0000256" key="8">
    <source>
        <dbReference type="ARBA" id="ARBA00023012"/>
    </source>
</evidence>
<dbReference type="Pfam" id="PF00072">
    <property type="entry name" value="Response_reg"/>
    <property type="match status" value="1"/>
</dbReference>
<dbReference type="InterPro" id="IPR001789">
    <property type="entry name" value="Sig_transdc_resp-reg_receiver"/>
</dbReference>
<dbReference type="InterPro" id="IPR003661">
    <property type="entry name" value="HisK_dim/P_dom"/>
</dbReference>
<dbReference type="PROSITE" id="PS50109">
    <property type="entry name" value="HIS_KIN"/>
    <property type="match status" value="1"/>
</dbReference>
<keyword evidence="3 9" id="KW-0597">Phosphoprotein</keyword>
<dbReference type="InterPro" id="IPR036890">
    <property type="entry name" value="HATPase_C_sf"/>
</dbReference>
<dbReference type="EMBL" id="FZOC01000005">
    <property type="protein sequence ID" value="SNS08714.1"/>
    <property type="molecule type" value="Genomic_DNA"/>
</dbReference>
<evidence type="ECO:0000259" key="13">
    <source>
        <dbReference type="PROSITE" id="PS50113"/>
    </source>
</evidence>
<reference evidence="14 15" key="1">
    <citation type="submission" date="2017-06" db="EMBL/GenBank/DDBJ databases">
        <authorList>
            <person name="Kim H.J."/>
            <person name="Triplett B.A."/>
        </authorList>
    </citation>
    <scope>NUCLEOTIDE SEQUENCE [LARGE SCALE GENOMIC DNA]</scope>
    <source>
        <strain evidence="14 15">DSM 13116</strain>
    </source>
</reference>
<keyword evidence="15" id="KW-1185">Reference proteome</keyword>
<dbReference type="Pfam" id="PF08448">
    <property type="entry name" value="PAS_4"/>
    <property type="match status" value="1"/>
</dbReference>
<gene>
    <name evidence="14" type="ORF">SAMN04488503_2671</name>
</gene>
<evidence type="ECO:0000256" key="5">
    <source>
        <dbReference type="ARBA" id="ARBA00022741"/>
    </source>
</evidence>
<dbReference type="Gene3D" id="3.30.565.10">
    <property type="entry name" value="Histidine kinase-like ATPase, C-terminal domain"/>
    <property type="match status" value="1"/>
</dbReference>
<dbReference type="Gene3D" id="3.30.450.20">
    <property type="entry name" value="PAS domain"/>
    <property type="match status" value="2"/>
</dbReference>
<dbReference type="InterPro" id="IPR013767">
    <property type="entry name" value="PAS_fold"/>
</dbReference>
<dbReference type="SMART" id="SM00387">
    <property type="entry name" value="HATPase_c"/>
    <property type="match status" value="1"/>
</dbReference>
<dbReference type="InterPro" id="IPR035965">
    <property type="entry name" value="PAS-like_dom_sf"/>
</dbReference>
<dbReference type="PROSITE" id="PS50112">
    <property type="entry name" value="PAS"/>
    <property type="match status" value="2"/>
</dbReference>
<evidence type="ECO:0000256" key="4">
    <source>
        <dbReference type="ARBA" id="ARBA00022679"/>
    </source>
</evidence>
<evidence type="ECO:0000256" key="3">
    <source>
        <dbReference type="ARBA" id="ARBA00022553"/>
    </source>
</evidence>
<dbReference type="InterPro" id="IPR000700">
    <property type="entry name" value="PAS-assoc_C"/>
</dbReference>
<evidence type="ECO:0000256" key="9">
    <source>
        <dbReference type="PROSITE-ProRule" id="PRU00169"/>
    </source>
</evidence>
<dbReference type="SUPFAM" id="SSF47384">
    <property type="entry name" value="Homodimeric domain of signal transducing histidine kinase"/>
    <property type="match status" value="1"/>
</dbReference>
<dbReference type="GO" id="GO:0006355">
    <property type="term" value="P:regulation of DNA-templated transcription"/>
    <property type="evidence" value="ECO:0007669"/>
    <property type="project" value="InterPro"/>
</dbReference>
<dbReference type="SUPFAM" id="SSF55874">
    <property type="entry name" value="ATPase domain of HSP90 chaperone/DNA topoisomerase II/histidine kinase"/>
    <property type="match status" value="1"/>
</dbReference>
<dbReference type="Gene3D" id="3.40.50.2300">
    <property type="match status" value="1"/>
</dbReference>
<feature type="domain" description="PAS" evidence="12">
    <location>
        <begin position="5"/>
        <end position="68"/>
    </location>
</feature>
<feature type="domain" description="Response regulatory" evidence="11">
    <location>
        <begin position="502"/>
        <end position="618"/>
    </location>
</feature>
<sequence>MACALLNAASDHALLLHADGTVLTCNRSMAALFHLEPEQLAGERIYDFLPLEQAVRLAQAVERCAAGRAPETFEESLFGGQELEVRIRPVPGETQGHTPQVAVFCRDVSAQRAAERERTRLASALEQAADAVILFDEQMRVEYLNQSFEAMTGYTLRELRGRPVGVLYEGDEQRRCLGEIAESLSRGDAWSGKGCNTCKDGRVICCHKTVAPIRGKGGRILGHVSVWRDVTDVEILERQLRQAQKMEVIGTLASGIAHDFNNILAPIVLLSDVGLNGLPEDDPMRPTLERILKASLRAGDLVRQILSLGRKLESDQPRPLRLGAVLQECLALLRPGLPSTIGISIQVHTNADLILADPAQTGQLVMNLCTNAAWAMRGAGGVLSFSLGERLVPPGGDPLFPEAQPGRHVLLRVQDTGQGIAAEHLERIFDPFFSTKTDGSGTGLGLAVVRNIVTHLHGAIRVESQPGKGAAFEVLLPQADSLPESAAQGPSPSPAPPLGGGRILVVDDEPDILDACALGLSSFGYQTECRQSGEEALELFRRDPHGFDAVITDTTMPGLAGPELVRELLKIDPHLPVILTTGHSALVSRERAWRLGAQEYLIKPFRADVLAGALARLLKGRGAGRPARRPMQEDA</sequence>
<dbReference type="InterPro" id="IPR011006">
    <property type="entry name" value="CheY-like_superfamily"/>
</dbReference>
<dbReference type="InterPro" id="IPR005467">
    <property type="entry name" value="His_kinase_dom"/>
</dbReference>
<dbReference type="SMART" id="SM00091">
    <property type="entry name" value="PAS"/>
    <property type="match status" value="2"/>
</dbReference>
<evidence type="ECO:0000259" key="10">
    <source>
        <dbReference type="PROSITE" id="PS50109"/>
    </source>
</evidence>
<evidence type="ECO:0000256" key="6">
    <source>
        <dbReference type="ARBA" id="ARBA00022777"/>
    </source>
</evidence>
<keyword evidence="6 14" id="KW-0418">Kinase</keyword>
<accession>A0A239BNT4</accession>
<dbReference type="Pfam" id="PF00512">
    <property type="entry name" value="HisKA"/>
    <property type="match status" value="1"/>
</dbReference>
<dbReference type="GO" id="GO:0000155">
    <property type="term" value="F:phosphorelay sensor kinase activity"/>
    <property type="evidence" value="ECO:0007669"/>
    <property type="project" value="InterPro"/>
</dbReference>
<keyword evidence="8" id="KW-0902">Two-component regulatory system</keyword>
<dbReference type="AlphaFoldDB" id="A0A239BNT4"/>
<dbReference type="EC" id="2.7.13.3" evidence="2"/>
<evidence type="ECO:0000259" key="11">
    <source>
        <dbReference type="PROSITE" id="PS50110"/>
    </source>
</evidence>
<feature type="domain" description="PAS" evidence="12">
    <location>
        <begin position="117"/>
        <end position="187"/>
    </location>
</feature>
<evidence type="ECO:0000256" key="7">
    <source>
        <dbReference type="ARBA" id="ARBA00022840"/>
    </source>
</evidence>
<dbReference type="InterPro" id="IPR004358">
    <property type="entry name" value="Sig_transdc_His_kin-like_C"/>
</dbReference>
<organism evidence="14 15">
    <name type="scientific">Humidesulfovibrio mexicanus</name>
    <dbReference type="NCBI Taxonomy" id="147047"/>
    <lineage>
        <taxon>Bacteria</taxon>
        <taxon>Pseudomonadati</taxon>
        <taxon>Thermodesulfobacteriota</taxon>
        <taxon>Desulfovibrionia</taxon>
        <taxon>Desulfovibrionales</taxon>
        <taxon>Desulfovibrionaceae</taxon>
        <taxon>Humidesulfovibrio</taxon>
    </lineage>
</organism>
<dbReference type="InterPro" id="IPR013656">
    <property type="entry name" value="PAS_4"/>
</dbReference>
<dbReference type="InterPro" id="IPR036097">
    <property type="entry name" value="HisK_dim/P_sf"/>
</dbReference>
<keyword evidence="5" id="KW-0547">Nucleotide-binding</keyword>
<dbReference type="PRINTS" id="PR00344">
    <property type="entry name" value="BCTRLSENSOR"/>
</dbReference>
<feature type="domain" description="Histidine kinase" evidence="10">
    <location>
        <begin position="255"/>
        <end position="480"/>
    </location>
</feature>
<dbReference type="PROSITE" id="PS50113">
    <property type="entry name" value="PAC"/>
    <property type="match status" value="1"/>
</dbReference>
<dbReference type="PANTHER" id="PTHR43065:SF42">
    <property type="entry name" value="TWO-COMPONENT SENSOR PPRA"/>
    <property type="match status" value="1"/>
</dbReference>
<evidence type="ECO:0000256" key="2">
    <source>
        <dbReference type="ARBA" id="ARBA00012438"/>
    </source>
</evidence>
<protein>
    <recommendedName>
        <fullName evidence="2">histidine kinase</fullName>
        <ecNumber evidence="2">2.7.13.3</ecNumber>
    </recommendedName>
</protein>
<dbReference type="GO" id="GO:0005524">
    <property type="term" value="F:ATP binding"/>
    <property type="evidence" value="ECO:0007669"/>
    <property type="project" value="UniProtKB-KW"/>
</dbReference>